<feature type="domain" description="SIS" evidence="5">
    <location>
        <begin position="130"/>
        <end position="259"/>
    </location>
</feature>
<accession>A0A100YUW4</accession>
<gene>
    <name evidence="6" type="ORF">AUL39_07895</name>
</gene>
<protein>
    <recommendedName>
        <fullName evidence="8">RpiR family transcriptional regulator</fullName>
    </recommendedName>
</protein>
<reference evidence="6 7" key="1">
    <citation type="submission" date="2015-12" db="EMBL/GenBank/DDBJ databases">
        <title>Draft Genome Sequence of Olsenella scatoligenes SK9K4T; a Producer of 3-Methylindole- (skatole) and 4-Methylphenol- (p-cresol) Isolated from Pig Feces.</title>
        <authorList>
            <person name="Li X."/>
            <person name="Borg B."/>
            <person name="Canibe N."/>
        </authorList>
    </citation>
    <scope>NUCLEOTIDE SEQUENCE [LARGE SCALE GENOMIC DNA]</scope>
    <source>
        <strain evidence="6 7">SK9K4</strain>
    </source>
</reference>
<keyword evidence="7" id="KW-1185">Reference proteome</keyword>
<dbReference type="GO" id="GO:1901135">
    <property type="term" value="P:carbohydrate derivative metabolic process"/>
    <property type="evidence" value="ECO:0007669"/>
    <property type="project" value="InterPro"/>
</dbReference>
<dbReference type="PANTHER" id="PTHR30514:SF1">
    <property type="entry name" value="HTH-TYPE TRANSCRIPTIONAL REGULATOR HEXR-RELATED"/>
    <property type="match status" value="1"/>
</dbReference>
<dbReference type="InterPro" id="IPR046348">
    <property type="entry name" value="SIS_dom_sf"/>
</dbReference>
<evidence type="ECO:0000256" key="1">
    <source>
        <dbReference type="ARBA" id="ARBA00023015"/>
    </source>
</evidence>
<dbReference type="GO" id="GO:0003700">
    <property type="term" value="F:DNA-binding transcription factor activity"/>
    <property type="evidence" value="ECO:0007669"/>
    <property type="project" value="InterPro"/>
</dbReference>
<dbReference type="Pfam" id="PF01380">
    <property type="entry name" value="SIS"/>
    <property type="match status" value="1"/>
</dbReference>
<dbReference type="OrthoDB" id="370421at2"/>
<evidence type="ECO:0000259" key="4">
    <source>
        <dbReference type="PROSITE" id="PS51071"/>
    </source>
</evidence>
<dbReference type="CDD" id="cd05013">
    <property type="entry name" value="SIS_RpiR"/>
    <property type="match status" value="1"/>
</dbReference>
<dbReference type="Gene3D" id="1.10.10.10">
    <property type="entry name" value="Winged helix-like DNA-binding domain superfamily/Winged helix DNA-binding domain"/>
    <property type="match status" value="1"/>
</dbReference>
<evidence type="ECO:0000256" key="3">
    <source>
        <dbReference type="ARBA" id="ARBA00023163"/>
    </source>
</evidence>
<evidence type="ECO:0000313" key="6">
    <source>
        <dbReference type="EMBL" id="KUH58128.1"/>
    </source>
</evidence>
<evidence type="ECO:0000259" key="5">
    <source>
        <dbReference type="PROSITE" id="PS51464"/>
    </source>
</evidence>
<dbReference type="SUPFAM" id="SSF53697">
    <property type="entry name" value="SIS domain"/>
    <property type="match status" value="1"/>
</dbReference>
<dbReference type="PANTHER" id="PTHR30514">
    <property type="entry name" value="GLUCOKINASE"/>
    <property type="match status" value="1"/>
</dbReference>
<dbReference type="GO" id="GO:0097367">
    <property type="term" value="F:carbohydrate derivative binding"/>
    <property type="evidence" value="ECO:0007669"/>
    <property type="project" value="InterPro"/>
</dbReference>
<evidence type="ECO:0000313" key="7">
    <source>
        <dbReference type="Proteomes" id="UP000054078"/>
    </source>
</evidence>
<dbReference type="EMBL" id="LOJF01000010">
    <property type="protein sequence ID" value="KUH58128.1"/>
    <property type="molecule type" value="Genomic_DNA"/>
</dbReference>
<keyword evidence="3" id="KW-0804">Transcription</keyword>
<dbReference type="Gene3D" id="3.40.50.10490">
    <property type="entry name" value="Glucose-6-phosphate isomerase like protein, domain 1"/>
    <property type="match status" value="1"/>
</dbReference>
<dbReference type="RefSeq" id="WP_059055057.1">
    <property type="nucleotide sequence ID" value="NZ_LOJF01000010.1"/>
</dbReference>
<organism evidence="6 7">
    <name type="scientific">Tractidigestivibacter scatoligenes</name>
    <name type="common">Olsenella scatoligenes</name>
    <dbReference type="NCBI Taxonomy" id="1299998"/>
    <lineage>
        <taxon>Bacteria</taxon>
        <taxon>Bacillati</taxon>
        <taxon>Actinomycetota</taxon>
        <taxon>Coriobacteriia</taxon>
        <taxon>Coriobacteriales</taxon>
        <taxon>Atopobiaceae</taxon>
        <taxon>Tractidigestivibacter</taxon>
    </lineage>
</organism>
<dbReference type="InterPro" id="IPR035472">
    <property type="entry name" value="RpiR-like_SIS"/>
</dbReference>
<dbReference type="Pfam" id="PF01418">
    <property type="entry name" value="HTH_6"/>
    <property type="match status" value="1"/>
</dbReference>
<keyword evidence="1" id="KW-0805">Transcription regulation</keyword>
<evidence type="ECO:0008006" key="8">
    <source>
        <dbReference type="Google" id="ProtNLM"/>
    </source>
</evidence>
<dbReference type="STRING" id="1299998.AUL39_07895"/>
<feature type="domain" description="HTH rpiR-type" evidence="4">
    <location>
        <begin position="8"/>
        <end position="84"/>
    </location>
</feature>
<proteinExistence type="predicted"/>
<dbReference type="PROSITE" id="PS51071">
    <property type="entry name" value="HTH_RPIR"/>
    <property type="match status" value="1"/>
</dbReference>
<evidence type="ECO:0000256" key="2">
    <source>
        <dbReference type="ARBA" id="ARBA00023125"/>
    </source>
</evidence>
<dbReference type="InterPro" id="IPR009057">
    <property type="entry name" value="Homeodomain-like_sf"/>
</dbReference>
<comment type="caution">
    <text evidence="6">The sequence shown here is derived from an EMBL/GenBank/DDBJ whole genome shotgun (WGS) entry which is preliminary data.</text>
</comment>
<keyword evidence="2" id="KW-0238">DNA-binding</keyword>
<dbReference type="SUPFAM" id="SSF46689">
    <property type="entry name" value="Homeodomain-like"/>
    <property type="match status" value="1"/>
</dbReference>
<dbReference type="GO" id="GO:0003677">
    <property type="term" value="F:DNA binding"/>
    <property type="evidence" value="ECO:0007669"/>
    <property type="project" value="UniProtKB-KW"/>
</dbReference>
<dbReference type="InterPro" id="IPR047640">
    <property type="entry name" value="RpiR-like"/>
</dbReference>
<dbReference type="InterPro" id="IPR000281">
    <property type="entry name" value="HTH_RpiR"/>
</dbReference>
<dbReference type="PROSITE" id="PS51464">
    <property type="entry name" value="SIS"/>
    <property type="match status" value="1"/>
</dbReference>
<sequence>MTGNESHSGVVDAILQRYEDLSDAEKAVADFILTHKGTVSSLSAVEIARLSGISNTTVSRFVRSLGYASFADMRYALAREETASKERSFDDSRGIGLADVQGSLDYVLETKIEELRSTFASLSEEGVSKAVGALSSARIAMFVGVGSSLPIAQSAAIKFSQAGVNAISPSTSDGAMITASLMQPEDCLVVISNSGRSDRLRKIMNNAIDRGVSTIVITRNEESPLADRADVVLKVVSRDHLLVNDFDFSHNSINYVLESLLLLLFHSSRDANEYNLELFNRTIASEKQG</sequence>
<dbReference type="Proteomes" id="UP000054078">
    <property type="component" value="Unassembled WGS sequence"/>
</dbReference>
<dbReference type="InterPro" id="IPR036388">
    <property type="entry name" value="WH-like_DNA-bd_sf"/>
</dbReference>
<dbReference type="InterPro" id="IPR001347">
    <property type="entry name" value="SIS_dom"/>
</dbReference>
<name>A0A100YUW4_TRASO</name>
<dbReference type="AlphaFoldDB" id="A0A100YUW4"/>